<feature type="compositionally biased region" description="Basic and acidic residues" evidence="9">
    <location>
        <begin position="753"/>
        <end position="768"/>
    </location>
</feature>
<keyword evidence="12" id="KW-1185">Reference proteome</keyword>
<dbReference type="GeneTree" id="ENSGT00390000004860"/>
<organism evidence="11 12">
    <name type="scientific">Monodon monoceros</name>
    <name type="common">Narwhal</name>
    <name type="synonym">Ceratodon monodon</name>
    <dbReference type="NCBI Taxonomy" id="40151"/>
    <lineage>
        <taxon>Eukaryota</taxon>
        <taxon>Metazoa</taxon>
        <taxon>Chordata</taxon>
        <taxon>Craniata</taxon>
        <taxon>Vertebrata</taxon>
        <taxon>Euteleostomi</taxon>
        <taxon>Mammalia</taxon>
        <taxon>Eutheria</taxon>
        <taxon>Laurasiatheria</taxon>
        <taxon>Artiodactyla</taxon>
        <taxon>Whippomorpha</taxon>
        <taxon>Cetacea</taxon>
        <taxon>Odontoceti</taxon>
        <taxon>Monodontidae</taxon>
        <taxon>Monodon</taxon>
    </lineage>
</organism>
<proteinExistence type="predicted"/>
<name>A0A8C6BL10_MONMO</name>
<dbReference type="PANTHER" id="PTHR48029">
    <property type="entry name" value="NUCLEOLAR PROTEIN 8"/>
    <property type="match status" value="1"/>
</dbReference>
<evidence type="ECO:0000256" key="1">
    <source>
        <dbReference type="ARBA" id="ARBA00004604"/>
    </source>
</evidence>
<evidence type="ECO:0000256" key="3">
    <source>
        <dbReference type="ARBA" id="ARBA00022884"/>
    </source>
</evidence>
<feature type="compositionally biased region" description="Polar residues" evidence="9">
    <location>
        <begin position="282"/>
        <end position="298"/>
    </location>
</feature>
<dbReference type="CDD" id="cd12226">
    <property type="entry name" value="RRM_NOL8"/>
    <property type="match status" value="1"/>
</dbReference>
<evidence type="ECO:0000256" key="7">
    <source>
        <dbReference type="ARBA" id="ARBA00068539"/>
    </source>
</evidence>
<dbReference type="GO" id="GO:0005694">
    <property type="term" value="C:chromosome"/>
    <property type="evidence" value="ECO:0007669"/>
    <property type="project" value="Ensembl"/>
</dbReference>
<feature type="region of interest" description="Disordered" evidence="9">
    <location>
        <begin position="666"/>
        <end position="716"/>
    </location>
</feature>
<feature type="region of interest" description="Disordered" evidence="9">
    <location>
        <begin position="1042"/>
        <end position="1063"/>
    </location>
</feature>
<dbReference type="FunFam" id="3.30.70.330:FF:000346">
    <property type="entry name" value="Nucleolar protein 8"/>
    <property type="match status" value="1"/>
</dbReference>
<feature type="compositionally biased region" description="Basic and acidic residues" evidence="9">
    <location>
        <begin position="848"/>
        <end position="860"/>
    </location>
</feature>
<evidence type="ECO:0000256" key="8">
    <source>
        <dbReference type="PROSITE-ProRule" id="PRU00176"/>
    </source>
</evidence>
<evidence type="ECO:0000256" key="5">
    <source>
        <dbReference type="ARBA" id="ARBA00054821"/>
    </source>
</evidence>
<dbReference type="GO" id="GO:1902570">
    <property type="term" value="P:protein localization to nucleolus"/>
    <property type="evidence" value="ECO:0007669"/>
    <property type="project" value="Ensembl"/>
</dbReference>
<feature type="region of interest" description="Disordered" evidence="9">
    <location>
        <begin position="530"/>
        <end position="570"/>
    </location>
</feature>
<feature type="compositionally biased region" description="Acidic residues" evidence="9">
    <location>
        <begin position="488"/>
        <end position="501"/>
    </location>
</feature>
<feature type="region of interest" description="Disordered" evidence="9">
    <location>
        <begin position="1105"/>
        <end position="1141"/>
    </location>
</feature>
<evidence type="ECO:0000256" key="4">
    <source>
        <dbReference type="ARBA" id="ARBA00023242"/>
    </source>
</evidence>
<dbReference type="SMART" id="SM00360">
    <property type="entry name" value="RRM"/>
    <property type="match status" value="1"/>
</dbReference>
<evidence type="ECO:0000259" key="10">
    <source>
        <dbReference type="PROSITE" id="PS50102"/>
    </source>
</evidence>
<evidence type="ECO:0000313" key="12">
    <source>
        <dbReference type="Proteomes" id="UP000694561"/>
    </source>
</evidence>
<accession>A0A8C6BL10</accession>
<feature type="compositionally biased region" description="Basic and acidic residues" evidence="9">
    <location>
        <begin position="534"/>
        <end position="554"/>
    </location>
</feature>
<feature type="compositionally biased region" description="Acidic residues" evidence="9">
    <location>
        <begin position="874"/>
        <end position="883"/>
    </location>
</feature>
<protein>
    <recommendedName>
        <fullName evidence="7">Nucleolar protein 8</fullName>
    </recommendedName>
</protein>
<evidence type="ECO:0000256" key="2">
    <source>
        <dbReference type="ARBA" id="ARBA00022553"/>
    </source>
</evidence>
<dbReference type="Ensembl" id="ENSMMNT00015018970.1">
    <property type="protein sequence ID" value="ENSMMNP00015017243.1"/>
    <property type="gene ID" value="ENSMMNG00015012723.1"/>
</dbReference>
<evidence type="ECO:0000256" key="6">
    <source>
        <dbReference type="ARBA" id="ARBA00065066"/>
    </source>
</evidence>
<feature type="region of interest" description="Disordered" evidence="9">
    <location>
        <begin position="730"/>
        <end position="941"/>
    </location>
</feature>
<feature type="compositionally biased region" description="Basic and acidic residues" evidence="9">
    <location>
        <begin position="785"/>
        <end position="796"/>
    </location>
</feature>
<sequence>MGCAEVNWPTFSLLVFESSQRKTARKYLSVCPALMKANREMKRLFVGGLGQNISEADLQNQFSRFGEVSDVEIITRKDDQGNPQKVFAYVNIRVAEADLKKCMSVLNKTKWKGGTLQIQLAKESFLHRLAQERKEAKAKKGKSTTSNINLLEKMGVVDFHVKAVPGTEVPGHKNWVVSKYGRVLPVLHLKNQHKRKIIKYDPSKYCHNLKKIGEDFTNAIPISSLTWELEGGNDPVSKKRRGEFSDFHSPAKKIIKVQKNESSTASLALRPKPSSIMESPHLIQQQAAQNTPHNSFTPKSPCVPDSDSQKLKNVFFQPSDLETTKNRNSMSDDDIDSEDELRLMIAREENLEKTTWSSINGSENDPFEVVRDDFKSHFHKFHTSTGLGIKNNVFCLSSEDNVMGNDCDSDSGDTDEIIAMKKNSDKIKNSVELSQTEKSMHKKTYLKNRKKCDLSVDCIKVQKRKNKETALSHRIKPLSCESPIESSSSEDADSVSESTESEGDKEYNTMMKNCLHMNLTLADLEQLAGSNQEAPKEDTESNGRKTTAKSDRASKSHRTPGGLHKGQQCIHPEEIVASLLEGKENTHGKQEPKENTFKPKFQAFKGVGCLYGKETVKKSLKESVASNNINKDHKFLKLEDPRSMSMKKWSLYANGPSSKLTLFQHAKKANDSNQFQPQKRQSTFESQAHKVVVPSSSEKGNGNPISSLLPLKDKKSLSLGAKTLRRGFDEDCCHRTGKSGESSKKRPHLCTRKAPEKSPEVSSRRDPQGSKTDFPLSVNSSSDVNAKDKHAEDNQKRLAALEARQKAKEVQKKLVHNALANLDGYSEDKPTHIIFGSNSESETEETSTQEHNHPGEEPVKESMGGASGKLFDSSNDEESGSEDDSNRFRIKPQFEGKAGQKLMDLQSHFGTDDRFRMDSRFLESDSEEEQEEINEKKTAEEEELAAEKLKALNVVQSVLHINLSSSTSKGSVAAKKFKDIIRYDPTRHDHTTYERKRDDKPKESKAKRKKKREEAEKLPEVSKEMYYNIAMDLKQIFQTTKDTIEKEDNTPWNEDSDGEKAEVVQDPTALMTGDEQPSGFTFSFFDSHTKNVKEETYRVEAVKPGKIAWQGDPRFQDSSSEEEDVTEETDDKKPSPGEVSLPKKETTRYFFFSKNDERLHGSDLFWRGVGSNISRNSWEARTNSLRMDCRKKHKDAKRRVKPK</sequence>
<dbReference type="InterPro" id="IPR034138">
    <property type="entry name" value="NOP8_RRM"/>
</dbReference>
<reference evidence="11" key="1">
    <citation type="submission" date="2025-08" db="UniProtKB">
        <authorList>
            <consortium name="Ensembl"/>
        </authorList>
    </citation>
    <scope>IDENTIFICATION</scope>
</reference>
<feature type="domain" description="RRM" evidence="10">
    <location>
        <begin position="42"/>
        <end position="123"/>
    </location>
</feature>
<evidence type="ECO:0000313" key="11">
    <source>
        <dbReference type="Ensembl" id="ENSMMNP00015017243.1"/>
    </source>
</evidence>
<gene>
    <name evidence="11" type="primary">NOL8</name>
</gene>
<feature type="region of interest" description="Disordered" evidence="9">
    <location>
        <begin position="988"/>
        <end position="1022"/>
    </location>
</feature>
<dbReference type="Pfam" id="PF00076">
    <property type="entry name" value="RRM_1"/>
    <property type="match status" value="1"/>
</dbReference>
<feature type="compositionally biased region" description="Acidic residues" evidence="9">
    <location>
        <begin position="1119"/>
        <end position="1129"/>
    </location>
</feature>
<dbReference type="AlphaFoldDB" id="A0A8C6BL10"/>
<feature type="compositionally biased region" description="Basic and acidic residues" evidence="9">
    <location>
        <begin position="803"/>
        <end position="812"/>
    </location>
</feature>
<feature type="compositionally biased region" description="Basic and acidic residues" evidence="9">
    <location>
        <begin position="910"/>
        <end position="923"/>
    </location>
</feature>
<dbReference type="PROSITE" id="PS50102">
    <property type="entry name" value="RRM"/>
    <property type="match status" value="1"/>
</dbReference>
<evidence type="ECO:0000256" key="9">
    <source>
        <dbReference type="SAM" id="MobiDB-lite"/>
    </source>
</evidence>
<feature type="compositionally biased region" description="Basic and acidic residues" evidence="9">
    <location>
        <begin position="1012"/>
        <end position="1022"/>
    </location>
</feature>
<comment type="subunit">
    <text evidence="6">Interacts with the GTP form of RRAGA, RRAGC and RRAGD. Interacts with NIP7. Interacts with DDX18; the interaction is RNA-dependent. Interacts with DDX47; the interaction is RNA-dependent.</text>
</comment>
<keyword evidence="2" id="KW-0597">Phosphoprotein</keyword>
<feature type="compositionally biased region" description="Polar residues" evidence="9">
    <location>
        <begin position="694"/>
        <end position="705"/>
    </location>
</feature>
<dbReference type="GO" id="GO:0003723">
    <property type="term" value="F:RNA binding"/>
    <property type="evidence" value="ECO:0007669"/>
    <property type="project" value="UniProtKB-UniRule"/>
</dbReference>
<feature type="compositionally biased region" description="Basic and acidic residues" evidence="9">
    <location>
        <begin position="988"/>
        <end position="1004"/>
    </location>
</feature>
<dbReference type="OrthoDB" id="21643at2759"/>
<dbReference type="InterPro" id="IPR012677">
    <property type="entry name" value="Nucleotide-bd_a/b_plait_sf"/>
</dbReference>
<feature type="compositionally biased region" description="Polar residues" evidence="9">
    <location>
        <begin position="671"/>
        <end position="686"/>
    </location>
</feature>
<feature type="region of interest" description="Disordered" evidence="9">
    <location>
        <begin position="480"/>
        <end position="505"/>
    </location>
</feature>
<dbReference type="GO" id="GO:0005730">
    <property type="term" value="C:nucleolus"/>
    <property type="evidence" value="ECO:0007669"/>
    <property type="project" value="UniProtKB-SubCell"/>
</dbReference>
<dbReference type="CTD" id="55035"/>
<dbReference type="RefSeq" id="XP_029059475.1">
    <property type="nucleotide sequence ID" value="XM_029203642.1"/>
</dbReference>
<feature type="compositionally biased region" description="Basic and acidic residues" evidence="9">
    <location>
        <begin position="1130"/>
        <end position="1141"/>
    </location>
</feature>
<dbReference type="PANTHER" id="PTHR48029:SF1">
    <property type="entry name" value="NUCLEOLAR PROTEIN 8"/>
    <property type="match status" value="1"/>
</dbReference>
<comment type="function">
    <text evidence="5">Plays an essential role in the survival of diffuse-type gastric cancer cells. Acts as a nucleolar anchoring protein for DDX47. May be involved in regulation of gene expression at the post-transcriptional level or in ribosome biogenesis in cancer cells.</text>
</comment>
<dbReference type="InterPro" id="IPR035979">
    <property type="entry name" value="RBD_domain_sf"/>
</dbReference>
<keyword evidence="4" id="KW-0539">Nucleus</keyword>
<dbReference type="Gene3D" id="3.30.70.330">
    <property type="match status" value="1"/>
</dbReference>
<dbReference type="GO" id="GO:0006364">
    <property type="term" value="P:rRNA processing"/>
    <property type="evidence" value="ECO:0007669"/>
    <property type="project" value="Ensembl"/>
</dbReference>
<dbReference type="GeneID" id="114884597"/>
<dbReference type="InterPro" id="IPR000504">
    <property type="entry name" value="RRM_dom"/>
</dbReference>
<dbReference type="SUPFAM" id="SSF54928">
    <property type="entry name" value="RNA-binding domain, RBD"/>
    <property type="match status" value="1"/>
</dbReference>
<dbReference type="Proteomes" id="UP000694561">
    <property type="component" value="Unplaced"/>
</dbReference>
<feature type="region of interest" description="Disordered" evidence="9">
    <location>
        <begin position="281"/>
        <end position="306"/>
    </location>
</feature>
<reference evidence="11" key="2">
    <citation type="submission" date="2025-09" db="UniProtKB">
        <authorList>
            <consortium name="Ensembl"/>
        </authorList>
    </citation>
    <scope>IDENTIFICATION</scope>
</reference>
<keyword evidence="3 8" id="KW-0694">RNA-binding</keyword>
<comment type="subcellular location">
    <subcellularLocation>
        <location evidence="1">Nucleus</location>
        <location evidence="1">Nucleolus</location>
    </subcellularLocation>
</comment>